<dbReference type="CDD" id="cd00063">
    <property type="entry name" value="FN3"/>
    <property type="match status" value="1"/>
</dbReference>
<name>A0A3P3W4Q4_9FLAO</name>
<evidence type="ECO:0000313" key="4">
    <source>
        <dbReference type="Proteomes" id="UP000275719"/>
    </source>
</evidence>
<dbReference type="NCBIfam" id="NF038128">
    <property type="entry name" value="choice_anch_J"/>
    <property type="match status" value="1"/>
</dbReference>
<dbReference type="SUPFAM" id="SSF49265">
    <property type="entry name" value="Fibronectin type III"/>
    <property type="match status" value="1"/>
</dbReference>
<keyword evidence="4" id="KW-1185">Reference proteome</keyword>
<comment type="caution">
    <text evidence="3">The sequence shown here is derived from an EMBL/GenBank/DDBJ whole genome shotgun (WGS) entry which is preliminary data.</text>
</comment>
<dbReference type="AlphaFoldDB" id="A0A3P3W4Q4"/>
<dbReference type="InterPro" id="IPR003961">
    <property type="entry name" value="FN3_dom"/>
</dbReference>
<keyword evidence="1" id="KW-0732">Signal</keyword>
<evidence type="ECO:0000313" key="3">
    <source>
        <dbReference type="EMBL" id="RRJ90075.1"/>
    </source>
</evidence>
<reference evidence="3 4" key="1">
    <citation type="submission" date="2018-11" db="EMBL/GenBank/DDBJ databases">
        <title>Flavobacterium sp. nov., YIM 102701-2 draft genome.</title>
        <authorList>
            <person name="Li G."/>
            <person name="Jiang Y."/>
        </authorList>
    </citation>
    <scope>NUCLEOTIDE SEQUENCE [LARGE SCALE GENOMIC DNA]</scope>
    <source>
        <strain evidence="3 4">YIM 102701-2</strain>
    </source>
</reference>
<dbReference type="PROSITE" id="PS50853">
    <property type="entry name" value="FN3"/>
    <property type="match status" value="1"/>
</dbReference>
<dbReference type="InterPro" id="IPR026341">
    <property type="entry name" value="T9SS_type_B"/>
</dbReference>
<dbReference type="Gene3D" id="2.60.120.200">
    <property type="match status" value="1"/>
</dbReference>
<dbReference type="Gene3D" id="2.60.40.10">
    <property type="entry name" value="Immunoglobulins"/>
    <property type="match status" value="1"/>
</dbReference>
<evidence type="ECO:0000256" key="1">
    <source>
        <dbReference type="SAM" id="SignalP"/>
    </source>
</evidence>
<dbReference type="EMBL" id="RQVQ01000020">
    <property type="protein sequence ID" value="RRJ90075.1"/>
    <property type="molecule type" value="Genomic_DNA"/>
</dbReference>
<dbReference type="NCBIfam" id="TIGR04131">
    <property type="entry name" value="Bac_Flav_CTERM"/>
    <property type="match status" value="1"/>
</dbReference>
<dbReference type="Proteomes" id="UP000275719">
    <property type="component" value="Unassembled WGS sequence"/>
</dbReference>
<feature type="signal peptide" evidence="1">
    <location>
        <begin position="1"/>
        <end position="22"/>
    </location>
</feature>
<dbReference type="InterPro" id="IPR036116">
    <property type="entry name" value="FN3_sf"/>
</dbReference>
<organism evidence="3 4">
    <name type="scientific">Paenimyroides tangerinum</name>
    <dbReference type="NCBI Taxonomy" id="2488728"/>
    <lineage>
        <taxon>Bacteria</taxon>
        <taxon>Pseudomonadati</taxon>
        <taxon>Bacteroidota</taxon>
        <taxon>Flavobacteriia</taxon>
        <taxon>Flavobacteriales</taxon>
        <taxon>Flavobacteriaceae</taxon>
        <taxon>Paenimyroides</taxon>
    </lineage>
</organism>
<dbReference type="InterPro" id="IPR013783">
    <property type="entry name" value="Ig-like_fold"/>
</dbReference>
<evidence type="ECO:0000259" key="2">
    <source>
        <dbReference type="PROSITE" id="PS50853"/>
    </source>
</evidence>
<sequence length="931" mass="102079">MKKTTLFLLFLITSLICLNAFASDKNIKDKDLIESFKRQVAERAFFDQCATIFPVPFHETFNTASTSANCWNAFNVNNDNVAWTTSSTNTNEGNGCKQLPVQNLSFGSTNDWLISPNINLDAIPGTKELKFHVKLSPHLHGNWQVDQVIKVAVSTTGGANLANFTTTILPGKTFQNDFYVEVKVDLVNIQTLLPLTGVINVGFQVNRNAYPLGRGVYLDDVIIDAKPACKDITHLVSCVNQTTVDFSWNPGQNETQWEFCVVSAGSPPLATGTLTNINSFSTTGLVADTWYTVWVRAICSATSKSNWTPEYFKTIPSAALANPFCGDSGAIVFQNNFGSSNTSGYGPIGCLGFTPNAIWYYFEVDTPGNLEFNIVQNTSFNASGVPTGTPLDVDYVAFGPFNSLDQACSNIEIEYCSACPGYLQVVNPGAVNPNFYPYGNIVDCSPSPAAIETMSIPNAQVGQIYAVLIANWDGLSGFIKLEQTNSNAPGAGSTNCDFLCEVDLGEDITVCNTPSVDLSGIIDTIGDGDITSIKWFKDNILMDVNLYNTLNISVTESGTYKIEVEKENCTQSSISDEIVVTFINPFDATLIPSPFLVCDLEPDGVQQVDFEALTNTFLSNQNNANYQITYFNTNQNAIDNVSSIDIQNFIISQSQTIYVRIATIGFNDCVTIAPIILDFKAYEIPIVNFAYQNPICKSNHDKVSPITPNDFTFGGIFSGSAGLDINAQTGEINVELTEPGEYIVKYKYNVAEPRCGESKEFETTIKITRDIDIVIQGGCFENKYLLSILDISENGVWSNLTYQWSGNGINSTNNEFFVEEDGSYNVEVTTPEGCTQIASIDLADVNCLIPKGISPNGDGLNDTFTLNNLEVMGLKVINRYGKEVYVFGQGYKNEWIGQDKNGNPLPSGTYFYAIQTPREMITGWIQIVREK</sequence>
<feature type="domain" description="Fibronectin type-III" evidence="2">
    <location>
        <begin position="228"/>
        <end position="318"/>
    </location>
</feature>
<protein>
    <submittedName>
        <fullName evidence="3">Gliding motility-associated C-terminal domain-containing protein</fullName>
    </submittedName>
</protein>
<feature type="chain" id="PRO_5018115646" evidence="1">
    <location>
        <begin position="23"/>
        <end position="931"/>
    </location>
</feature>
<gene>
    <name evidence="3" type="ORF">EG240_10010</name>
</gene>
<dbReference type="OrthoDB" id="608579at2"/>
<dbReference type="RefSeq" id="WP_125019262.1">
    <property type="nucleotide sequence ID" value="NZ_RQVQ01000020.1"/>
</dbReference>
<proteinExistence type="predicted"/>
<dbReference type="Pfam" id="PF13585">
    <property type="entry name" value="CHU_C"/>
    <property type="match status" value="1"/>
</dbReference>
<accession>A0A3P3W4Q4</accession>